<evidence type="ECO:0000313" key="2">
    <source>
        <dbReference type="EMBL" id="WVZ62239.1"/>
    </source>
</evidence>
<proteinExistence type="predicted"/>
<feature type="chain" id="PRO_5042918419" evidence="1">
    <location>
        <begin position="29"/>
        <end position="212"/>
    </location>
</feature>
<dbReference type="EMBL" id="CP144747">
    <property type="protein sequence ID" value="WVZ62239.1"/>
    <property type="molecule type" value="Genomic_DNA"/>
</dbReference>
<sequence length="212" mass="22764">MIMVSPDKAPMSLLQLLLLLLPPLLLLASASGGAELTPPPGADAPWPDQYHAVIITNLTASGGRLRQIDIYYDWPRGRALNVVRDQLSPAGAPPLVNVQWSNGANFIFDAASCDTIQFPVGLLPPDWKTTSGAAYLGRRRLDGFDCHVWSNFIFARYYEDVATGYPVAWDGVNGVQHVLSFEVGGVMQDCSKWQAPAFCFNGGGSAGGPASD</sequence>
<accession>A0AAQ3SXF3</accession>
<reference evidence="2 3" key="1">
    <citation type="submission" date="2024-02" db="EMBL/GenBank/DDBJ databases">
        <title>High-quality chromosome-scale genome assembly of Pensacola bahiagrass (Paspalum notatum Flugge var. saurae).</title>
        <authorList>
            <person name="Vega J.M."/>
            <person name="Podio M."/>
            <person name="Orjuela J."/>
            <person name="Siena L.A."/>
            <person name="Pessino S.C."/>
            <person name="Combes M.C."/>
            <person name="Mariac C."/>
            <person name="Albertini E."/>
            <person name="Pupilli F."/>
            <person name="Ortiz J.P.A."/>
            <person name="Leblanc O."/>
        </authorList>
    </citation>
    <scope>NUCLEOTIDE SEQUENCE [LARGE SCALE GENOMIC DNA]</scope>
    <source>
        <strain evidence="2">R1</strain>
        <tissue evidence="2">Leaf</tissue>
    </source>
</reference>
<gene>
    <name evidence="2" type="ORF">U9M48_012005</name>
</gene>
<dbReference type="PANTHER" id="PTHR33880">
    <property type="entry name" value="EXPRESSED PROTEIN"/>
    <property type="match status" value="1"/>
</dbReference>
<keyword evidence="3" id="KW-1185">Reference proteome</keyword>
<keyword evidence="1" id="KW-0732">Signal</keyword>
<dbReference type="Proteomes" id="UP001341281">
    <property type="component" value="Chromosome 03"/>
</dbReference>
<evidence type="ECO:0000313" key="3">
    <source>
        <dbReference type="Proteomes" id="UP001341281"/>
    </source>
</evidence>
<feature type="signal peptide" evidence="1">
    <location>
        <begin position="1"/>
        <end position="28"/>
    </location>
</feature>
<protein>
    <submittedName>
        <fullName evidence="2">Uncharacterized protein</fullName>
    </submittedName>
</protein>
<dbReference type="PANTHER" id="PTHR33880:SF11">
    <property type="entry name" value="NEPROSIN DOMAIN-CONTAINING PROTEIN"/>
    <property type="match status" value="1"/>
</dbReference>
<evidence type="ECO:0000256" key="1">
    <source>
        <dbReference type="SAM" id="SignalP"/>
    </source>
</evidence>
<dbReference type="InterPro" id="IPR038941">
    <property type="entry name" value="At4g14100-like"/>
</dbReference>
<organism evidence="2 3">
    <name type="scientific">Paspalum notatum var. saurae</name>
    <dbReference type="NCBI Taxonomy" id="547442"/>
    <lineage>
        <taxon>Eukaryota</taxon>
        <taxon>Viridiplantae</taxon>
        <taxon>Streptophyta</taxon>
        <taxon>Embryophyta</taxon>
        <taxon>Tracheophyta</taxon>
        <taxon>Spermatophyta</taxon>
        <taxon>Magnoliopsida</taxon>
        <taxon>Liliopsida</taxon>
        <taxon>Poales</taxon>
        <taxon>Poaceae</taxon>
        <taxon>PACMAD clade</taxon>
        <taxon>Panicoideae</taxon>
        <taxon>Andropogonodae</taxon>
        <taxon>Paspaleae</taxon>
        <taxon>Paspalinae</taxon>
        <taxon>Paspalum</taxon>
    </lineage>
</organism>
<dbReference type="AlphaFoldDB" id="A0AAQ3SXF3"/>
<name>A0AAQ3SXF3_PASNO</name>